<dbReference type="RefSeq" id="WP_184058154.1">
    <property type="nucleotide sequence ID" value="NZ_JACIJK010000007.1"/>
</dbReference>
<reference evidence="1 2" key="1">
    <citation type="submission" date="2020-08" db="EMBL/GenBank/DDBJ databases">
        <title>Genomic Encyclopedia of Type Strains, Phase IV (KMG-IV): sequencing the most valuable type-strain genomes for metagenomic binning, comparative biology and taxonomic classification.</title>
        <authorList>
            <person name="Goeker M."/>
        </authorList>
    </citation>
    <scope>NUCLEOTIDE SEQUENCE [LARGE SCALE GENOMIC DNA]</scope>
    <source>
        <strain evidence="1 2">DSM 100044</strain>
    </source>
</reference>
<dbReference type="EMBL" id="JACIJK010000007">
    <property type="protein sequence ID" value="MBB5715637.1"/>
    <property type="molecule type" value="Genomic_DNA"/>
</dbReference>
<comment type="caution">
    <text evidence="1">The sequence shown here is derived from an EMBL/GenBank/DDBJ whole genome shotgun (WGS) entry which is preliminary data.</text>
</comment>
<accession>A0A7W9BED8</accession>
<dbReference type="Proteomes" id="UP000546200">
    <property type="component" value="Unassembled WGS sequence"/>
</dbReference>
<name>A0A7W9BED8_9SPHN</name>
<protein>
    <recommendedName>
        <fullName evidence="3">DUF3606 domain-containing protein</fullName>
    </recommendedName>
</protein>
<evidence type="ECO:0000313" key="2">
    <source>
        <dbReference type="Proteomes" id="UP000546200"/>
    </source>
</evidence>
<dbReference type="Pfam" id="PF12244">
    <property type="entry name" value="DUF3606"/>
    <property type="match status" value="1"/>
</dbReference>
<keyword evidence="2" id="KW-1185">Reference proteome</keyword>
<dbReference type="InterPro" id="IPR022037">
    <property type="entry name" value="DUF3606"/>
</dbReference>
<organism evidence="1 2">
    <name type="scientific">Sphingomonas aerophila</name>
    <dbReference type="NCBI Taxonomy" id="1344948"/>
    <lineage>
        <taxon>Bacteria</taxon>
        <taxon>Pseudomonadati</taxon>
        <taxon>Pseudomonadota</taxon>
        <taxon>Alphaproteobacteria</taxon>
        <taxon>Sphingomonadales</taxon>
        <taxon>Sphingomonadaceae</taxon>
        <taxon>Sphingomonas</taxon>
    </lineage>
</organism>
<evidence type="ECO:0000313" key="1">
    <source>
        <dbReference type="EMBL" id="MBB5715637.1"/>
    </source>
</evidence>
<dbReference type="AlphaFoldDB" id="A0A7W9BED8"/>
<proteinExistence type="predicted"/>
<gene>
    <name evidence="1" type="ORF">FHS94_002492</name>
</gene>
<sequence length="63" mass="7030">MADDKTKLGSGDRDRVAGGQDYEVEYFARKHGISPDQVHQLIKEVGNDRDKLDEAATRLRADA</sequence>
<evidence type="ECO:0008006" key="3">
    <source>
        <dbReference type="Google" id="ProtNLM"/>
    </source>
</evidence>